<proteinExistence type="predicted"/>
<feature type="region of interest" description="Disordered" evidence="1">
    <location>
        <begin position="263"/>
        <end position="289"/>
    </location>
</feature>
<keyword evidence="3" id="KW-1185">Reference proteome</keyword>
<evidence type="ECO:0000256" key="1">
    <source>
        <dbReference type="SAM" id="MobiDB-lite"/>
    </source>
</evidence>
<evidence type="ECO:0008006" key="4">
    <source>
        <dbReference type="Google" id="ProtNLM"/>
    </source>
</evidence>
<gene>
    <name evidence="2" type="ORF">FNV43_RR07846</name>
</gene>
<dbReference type="EMBL" id="VOIH02000003">
    <property type="protein sequence ID" value="KAF3451750.1"/>
    <property type="molecule type" value="Genomic_DNA"/>
</dbReference>
<organism evidence="2 3">
    <name type="scientific">Rhamnella rubrinervis</name>
    <dbReference type="NCBI Taxonomy" id="2594499"/>
    <lineage>
        <taxon>Eukaryota</taxon>
        <taxon>Viridiplantae</taxon>
        <taxon>Streptophyta</taxon>
        <taxon>Embryophyta</taxon>
        <taxon>Tracheophyta</taxon>
        <taxon>Spermatophyta</taxon>
        <taxon>Magnoliopsida</taxon>
        <taxon>eudicotyledons</taxon>
        <taxon>Gunneridae</taxon>
        <taxon>Pentapetalae</taxon>
        <taxon>rosids</taxon>
        <taxon>fabids</taxon>
        <taxon>Rosales</taxon>
        <taxon>Rhamnaceae</taxon>
        <taxon>rhamnoid group</taxon>
        <taxon>Rhamneae</taxon>
        <taxon>Rhamnella</taxon>
    </lineage>
</organism>
<comment type="caution">
    <text evidence="2">The sequence shown here is derived from an EMBL/GenBank/DDBJ whole genome shotgun (WGS) entry which is preliminary data.</text>
</comment>
<reference evidence="2" key="1">
    <citation type="submission" date="2020-03" db="EMBL/GenBank/DDBJ databases">
        <title>A high-quality chromosome-level genome assembly of a woody plant with both climbing and erect habits, Rhamnella rubrinervis.</title>
        <authorList>
            <person name="Lu Z."/>
            <person name="Yang Y."/>
            <person name="Zhu X."/>
            <person name="Sun Y."/>
        </authorList>
    </citation>
    <scope>NUCLEOTIDE SEQUENCE</scope>
    <source>
        <strain evidence="2">BYM</strain>
        <tissue evidence="2">Leaf</tissue>
    </source>
</reference>
<accession>A0A8K0HG42</accession>
<sequence>MHAVTTKKEEPTASRRESTGRFLAQQVRDATTCDKSPRVCRASGSAGSEIKCGLEHMWAELVCGLWAVSENGQCGGIIQPWGTSANCSTRAVALQRQVPTQLDGEPRRGQEVDGLNFKSVKMMSIDHEPARFLETHRKLIMMVGILSWHLICGKVPLSANYVMNALATLHNVSYKEKKRKESTEMKYKSGTRVPKVCYSFEGMVLSEAFQVAAIMRSASRMEGLENYLKQAKGNERRRVNCRLELKTNALEKRFSSQAEVKANMVEHGQSSKSKKKPSKGYHFGPKGGIFKKQKFQGKCFNCDKMGHKAAE</sequence>
<dbReference type="Proteomes" id="UP000796880">
    <property type="component" value="Unassembled WGS sequence"/>
</dbReference>
<protein>
    <recommendedName>
        <fullName evidence="4">CCHC-type domain-containing protein</fullName>
    </recommendedName>
</protein>
<name>A0A8K0HG42_9ROSA</name>
<dbReference type="AlphaFoldDB" id="A0A8K0HG42"/>
<evidence type="ECO:0000313" key="3">
    <source>
        <dbReference type="Proteomes" id="UP000796880"/>
    </source>
</evidence>
<evidence type="ECO:0000313" key="2">
    <source>
        <dbReference type="EMBL" id="KAF3451750.1"/>
    </source>
</evidence>